<keyword evidence="1" id="KW-1133">Transmembrane helix</keyword>
<dbReference type="EMBL" id="MFAQ01000046">
    <property type="protein sequence ID" value="OGD81321.1"/>
    <property type="molecule type" value="Genomic_DNA"/>
</dbReference>
<evidence type="ECO:0000313" key="3">
    <source>
        <dbReference type="Proteomes" id="UP000179237"/>
    </source>
</evidence>
<keyword evidence="1" id="KW-0812">Transmembrane</keyword>
<reference evidence="2 3" key="1">
    <citation type="journal article" date="2016" name="Nat. Commun.">
        <title>Thousands of microbial genomes shed light on interconnected biogeochemical processes in an aquifer system.</title>
        <authorList>
            <person name="Anantharaman K."/>
            <person name="Brown C.T."/>
            <person name="Hug L.A."/>
            <person name="Sharon I."/>
            <person name="Castelle C.J."/>
            <person name="Probst A.J."/>
            <person name="Thomas B.C."/>
            <person name="Singh A."/>
            <person name="Wilkins M.J."/>
            <person name="Karaoz U."/>
            <person name="Brodie E.L."/>
            <person name="Williams K.H."/>
            <person name="Hubbard S.S."/>
            <person name="Banfield J.F."/>
        </authorList>
    </citation>
    <scope>NUCLEOTIDE SEQUENCE [LARGE SCALE GENOMIC DNA]</scope>
</reference>
<comment type="caution">
    <text evidence="2">The sequence shown here is derived from an EMBL/GenBank/DDBJ whole genome shotgun (WGS) entry which is preliminary data.</text>
</comment>
<proteinExistence type="predicted"/>
<feature type="transmembrane region" description="Helical" evidence="1">
    <location>
        <begin position="12"/>
        <end position="31"/>
    </location>
</feature>
<dbReference type="Proteomes" id="UP000179237">
    <property type="component" value="Unassembled WGS sequence"/>
</dbReference>
<sequence>MSDNLWSVKSGSWFIVTIIFCLATAFFGINLVKEPTWSNALVALFFFGLTTYPFRKQMKALKLELDVNTRIMELEFSSILKSTTAKLKNGRFLGFNDAEGTYFSVEGGEGYRVEGLPCGETNVLFFRFVFSDRDNDLLVVFNPDEQHSKVGVVVFVRQ</sequence>
<keyword evidence="1" id="KW-0472">Membrane</keyword>
<accession>A0A1F5FNZ5</accession>
<evidence type="ECO:0000313" key="2">
    <source>
        <dbReference type="EMBL" id="OGD81321.1"/>
    </source>
</evidence>
<organism evidence="2 3">
    <name type="scientific">Candidatus Collierbacteria bacterium RIFOXYD1_FULL_40_9</name>
    <dbReference type="NCBI Taxonomy" id="1817731"/>
    <lineage>
        <taxon>Bacteria</taxon>
        <taxon>Candidatus Collieribacteriota</taxon>
    </lineage>
</organism>
<name>A0A1F5FNZ5_9BACT</name>
<evidence type="ECO:0000256" key="1">
    <source>
        <dbReference type="SAM" id="Phobius"/>
    </source>
</evidence>
<feature type="transmembrane region" description="Helical" evidence="1">
    <location>
        <begin position="37"/>
        <end position="54"/>
    </location>
</feature>
<gene>
    <name evidence="2" type="ORF">A2572_02250</name>
</gene>
<protein>
    <submittedName>
        <fullName evidence="2">Uncharacterized protein</fullName>
    </submittedName>
</protein>
<dbReference type="AlphaFoldDB" id="A0A1F5FNZ5"/>